<protein>
    <submittedName>
        <fullName evidence="4">Site-specific DNA-methyltransferase</fullName>
    </submittedName>
</protein>
<evidence type="ECO:0000259" key="3">
    <source>
        <dbReference type="Pfam" id="PF01555"/>
    </source>
</evidence>
<proteinExistence type="predicted"/>
<comment type="caution">
    <text evidence="4">The sequence shown here is derived from an EMBL/GenBank/DDBJ whole genome shotgun (WGS) entry which is preliminary data.</text>
</comment>
<evidence type="ECO:0000313" key="4">
    <source>
        <dbReference type="EMBL" id="MBW3092658.1"/>
    </source>
</evidence>
<evidence type="ECO:0000256" key="1">
    <source>
        <dbReference type="ARBA" id="ARBA00022603"/>
    </source>
</evidence>
<feature type="domain" description="DNA methylase N-4/N-6" evidence="3">
    <location>
        <begin position="8"/>
        <end position="70"/>
    </location>
</feature>
<keyword evidence="2" id="KW-0808">Transferase</keyword>
<keyword evidence="1" id="KW-0489">Methyltransferase</keyword>
<accession>A0ABS6WF67</accession>
<name>A0ABS6WF67_9BIFI</name>
<dbReference type="Proteomes" id="UP000700815">
    <property type="component" value="Unassembled WGS sequence"/>
</dbReference>
<dbReference type="Pfam" id="PF01555">
    <property type="entry name" value="N6_N4_Mtase"/>
    <property type="match status" value="1"/>
</dbReference>
<reference evidence="4 5" key="1">
    <citation type="submission" date="2021-05" db="EMBL/GenBank/DDBJ databases">
        <title>Phylogenetic classification of ten novel species belonging to the genus Bifidobacterium comprising B. colchicus sp. nov., B. abeli sp. nov., B. bicoloris sp. nov., B. guerezis sp. nov., B. rosaliae sp. nov., B. santillanensis sp. nov., B. argentati sp. nov., B. amazzoni sp. nov., B. pluviali sp. nov., and B. pinnaculum sp. nov.</title>
        <authorList>
            <person name="Lugli G.A."/>
            <person name="Ruiz Garcia L."/>
            <person name="Margolles A."/>
            <person name="Ventura M."/>
        </authorList>
    </citation>
    <scope>NUCLEOTIDE SEQUENCE [LARGE SCALE GENOMIC DNA]</scope>
    <source>
        <strain evidence="4 5">82T10</strain>
    </source>
</reference>
<gene>
    <name evidence="4" type="ORF">KIH79_06795</name>
</gene>
<dbReference type="InterPro" id="IPR002941">
    <property type="entry name" value="DNA_methylase_N4/N6"/>
</dbReference>
<evidence type="ECO:0000256" key="2">
    <source>
        <dbReference type="ARBA" id="ARBA00022679"/>
    </source>
</evidence>
<evidence type="ECO:0000313" key="5">
    <source>
        <dbReference type="Proteomes" id="UP000700815"/>
    </source>
</evidence>
<dbReference type="EMBL" id="JAHBBH010000015">
    <property type="protein sequence ID" value="MBW3092658.1"/>
    <property type="molecule type" value="Genomic_DNA"/>
</dbReference>
<organism evidence="4 5">
    <name type="scientific">Bifidobacterium miconis</name>
    <dbReference type="NCBI Taxonomy" id="2834435"/>
    <lineage>
        <taxon>Bacteria</taxon>
        <taxon>Bacillati</taxon>
        <taxon>Actinomycetota</taxon>
        <taxon>Actinomycetes</taxon>
        <taxon>Bifidobacteriales</taxon>
        <taxon>Bifidobacteriaceae</taxon>
        <taxon>Bifidobacterium</taxon>
    </lineage>
</organism>
<sequence length="96" mass="10737">MLQFPKPKANREHPTMKPVELIQSMLKNSCRPGGIVYDPFAGSGSTLIAAHGLRMKALVVELDPKYADVICRRFQEYTGILPELDGQPHDFTKDNP</sequence>
<keyword evidence="5" id="KW-1185">Reference proteome</keyword>